<accession>A0A091DF00</accession>
<keyword evidence="2" id="KW-1185">Reference proteome</keyword>
<dbReference type="EMBL" id="KN122650">
    <property type="protein sequence ID" value="KFO29078.1"/>
    <property type="molecule type" value="Genomic_DNA"/>
</dbReference>
<organism evidence="1 2">
    <name type="scientific">Fukomys damarensis</name>
    <name type="common">Damaraland mole rat</name>
    <name type="synonym">Cryptomys damarensis</name>
    <dbReference type="NCBI Taxonomy" id="885580"/>
    <lineage>
        <taxon>Eukaryota</taxon>
        <taxon>Metazoa</taxon>
        <taxon>Chordata</taxon>
        <taxon>Craniata</taxon>
        <taxon>Vertebrata</taxon>
        <taxon>Euteleostomi</taxon>
        <taxon>Mammalia</taxon>
        <taxon>Eutheria</taxon>
        <taxon>Euarchontoglires</taxon>
        <taxon>Glires</taxon>
        <taxon>Rodentia</taxon>
        <taxon>Hystricomorpha</taxon>
        <taxon>Bathyergidae</taxon>
        <taxon>Fukomys</taxon>
    </lineage>
</organism>
<protein>
    <submittedName>
        <fullName evidence="1">Uncharacterized protein</fullName>
    </submittedName>
</protein>
<gene>
    <name evidence="1" type="ORF">H920_09523</name>
</gene>
<evidence type="ECO:0000313" key="2">
    <source>
        <dbReference type="Proteomes" id="UP000028990"/>
    </source>
</evidence>
<proteinExistence type="predicted"/>
<dbReference type="AlphaFoldDB" id="A0A091DF00"/>
<sequence length="126" mass="13755">MNRKRGFPAEALGLAAVLTALKQNKEGANLQHLCRSQSPLWLFCLELWGGSPGAKDYLNDGYKAAGMTGIAWVMSNVDLAGPKLRRERLIVLTSSKLRLSCPNLQKVPRGALSVQFIDMSLARCPS</sequence>
<evidence type="ECO:0000313" key="1">
    <source>
        <dbReference type="EMBL" id="KFO29078.1"/>
    </source>
</evidence>
<dbReference type="Proteomes" id="UP000028990">
    <property type="component" value="Unassembled WGS sequence"/>
</dbReference>
<name>A0A091DF00_FUKDA</name>
<reference evidence="1 2" key="1">
    <citation type="submission" date="2013-11" db="EMBL/GenBank/DDBJ databases">
        <title>The Damaraland mole rat (Fukomys damarensis) genome and evolution of African mole rats.</title>
        <authorList>
            <person name="Gladyshev V.N."/>
            <person name="Fang X."/>
        </authorList>
    </citation>
    <scope>NUCLEOTIDE SEQUENCE [LARGE SCALE GENOMIC DNA]</scope>
    <source>
        <tissue evidence="1">Liver</tissue>
    </source>
</reference>